<feature type="compositionally biased region" description="Polar residues" evidence="1">
    <location>
        <begin position="835"/>
        <end position="844"/>
    </location>
</feature>
<evidence type="ECO:0000256" key="1">
    <source>
        <dbReference type="SAM" id="MobiDB-lite"/>
    </source>
</evidence>
<feature type="domain" description="PEHE" evidence="2">
    <location>
        <begin position="730"/>
        <end position="849"/>
    </location>
</feature>
<dbReference type="GeneTree" id="ENSGT00530000063688"/>
<dbReference type="InterPro" id="IPR029332">
    <property type="entry name" value="PEHE_dom"/>
</dbReference>
<dbReference type="AlphaFoldDB" id="A0A4W2H3U0"/>
<proteinExistence type="predicted"/>
<dbReference type="Proteomes" id="UP000429181">
    <property type="component" value="Chromosome 2"/>
</dbReference>
<organism evidence="3 4">
    <name type="scientific">Bos indicus x Bos taurus</name>
    <name type="common">Hybrid cattle</name>
    <dbReference type="NCBI Taxonomy" id="30522"/>
    <lineage>
        <taxon>Eukaryota</taxon>
        <taxon>Metazoa</taxon>
        <taxon>Chordata</taxon>
        <taxon>Craniata</taxon>
        <taxon>Vertebrata</taxon>
        <taxon>Euteleostomi</taxon>
        <taxon>Mammalia</taxon>
        <taxon>Eutheria</taxon>
        <taxon>Laurasiatheria</taxon>
        <taxon>Artiodactyla</taxon>
        <taxon>Ruminantia</taxon>
        <taxon>Pecora</taxon>
        <taxon>Bovidae</taxon>
        <taxon>Bovinae</taxon>
        <taxon>Bos</taxon>
    </lineage>
</organism>
<dbReference type="Gene3D" id="6.10.250.3170">
    <property type="match status" value="1"/>
</dbReference>
<evidence type="ECO:0000259" key="2">
    <source>
        <dbReference type="PROSITE" id="PS52052"/>
    </source>
</evidence>
<dbReference type="SMART" id="SM01300">
    <property type="entry name" value="PEHE"/>
    <property type="match status" value="1"/>
</dbReference>
<accession>A0A4W2H3U0</accession>
<dbReference type="PROSITE" id="PS52052">
    <property type="entry name" value="PEHE"/>
    <property type="match status" value="1"/>
</dbReference>
<feature type="region of interest" description="Disordered" evidence="1">
    <location>
        <begin position="816"/>
        <end position="844"/>
    </location>
</feature>
<protein>
    <submittedName>
        <fullName evidence="3">KAT8 regulatory NSL complex subunit 1 like</fullName>
    </submittedName>
</protein>
<dbReference type="GO" id="GO:0044545">
    <property type="term" value="C:NSL complex"/>
    <property type="evidence" value="ECO:0007669"/>
    <property type="project" value="TreeGrafter"/>
</dbReference>
<evidence type="ECO:0000313" key="3">
    <source>
        <dbReference type="Ensembl" id="ENSBIXP00005025382.1"/>
    </source>
</evidence>
<dbReference type="PANTHER" id="PTHR22443:SF16">
    <property type="entry name" value="KAT8 REGULATORY NSL COMPLEX SUBUNIT 1-LIKE PROTEIN"/>
    <property type="match status" value="1"/>
</dbReference>
<reference evidence="3" key="2">
    <citation type="submission" date="2025-08" db="UniProtKB">
        <authorList>
            <consortium name="Ensembl"/>
        </authorList>
    </citation>
    <scope>IDENTIFICATION</scope>
</reference>
<reference evidence="3 4" key="1">
    <citation type="submission" date="2018-11" db="EMBL/GenBank/DDBJ databases">
        <title>Haplotype-resolved cattle genomes.</title>
        <authorList>
            <person name="Low W.Y."/>
            <person name="Tearle R."/>
            <person name="Bickhart D.M."/>
            <person name="Rosen B.D."/>
            <person name="Koren S."/>
            <person name="Rhie A."/>
            <person name="Hiendleder S."/>
            <person name="Phillippy A.M."/>
            <person name="Smith T.P.L."/>
            <person name="Williams J.L."/>
        </authorList>
    </citation>
    <scope>NUCLEOTIDE SEQUENCE [LARGE SCALE GENOMIC DNA]</scope>
</reference>
<sequence>MTPALREAATKGICFSSLPNTMESDKMLCMESPRTVDEKLKGDTFSQMLGFPTPEPTLNTNFVNLKHFGSPQSSKHYQTVLLMSSNTTLNKYNENYKQKKLGEPNCNKLKNILCNGGSIQLSKICHSHSEEFIKKEPLSDTTSPCVTDVQIILDSNVTKDTNVDKVQLKNCKWYQKNALLDKVSGGEIKKGLLHHAQNKIGPDHSYVPISSSAAEKEEEVNARLLQCVSKQKILLSQARRTQKHLQMLLAKHVVKHYGQQMKFSMKHQLPKVKIFHEPTTILDNSLPKCTEIKPDINILTAETKLWNDTKNGFARCTAAEIQRFALSATGLLSHVEEGLDSDATDSSSDDDLDEYTVRKNVSVNCSTEWKWLVDRARVGSRWTWLQAQISELEYKIQQLTDVHRQIRASKSAQLTEIINSLIAPLNLSPTSSPLSSKSCSHKCLANGISRSASENLDELSSSSSWLLNQKHSKKRRKDRTRLKSPSLTIMSTAARTRPLQSFHKRKLYRLSPTFYWTPQTLPSKETRFLNTTQMPCLQSASIWSSCEHNSKSQMLTEHVSELDSSFHSVLSLPSDVPLRFHFETLLKKTEIKGDLTENKFLGDCIISPSPVRNTSLNQWRNGYSSICKPQIESESSVQLLQGRKKRHLSETAIGERTRFEEFAFQRTEPGSQSTFTAVTNVNVLSRTQNSSSQNTARRRLRSESSYDIDNIVIPMSLVAPAKLEKLQYKEILTPSWRMVVLQPLDEYDLGEEEIENLSDEVFSLRHKKYEEKEQARWSLWEQSKWQRRNSRAYPKNVEGQDLLLKDCPYDFSGGQHCTVGSPAEPPSESQASSAHGSPSLSQETKSLWWERRTFPLKDEDTEALLCQDEKNDQVERSSPAFHGQVFCTSAPENGHHPKRQADGMEEYKTLGLGLTHVKKNR</sequence>
<gene>
    <name evidence="3" type="primary">KANSL1L</name>
</gene>
<dbReference type="PANTHER" id="PTHR22443">
    <property type="entry name" value="NON-SPECIFIC LETHAL 1, ISOFORM M"/>
    <property type="match status" value="1"/>
</dbReference>
<dbReference type="Pfam" id="PF15275">
    <property type="entry name" value="PEHE"/>
    <property type="match status" value="1"/>
</dbReference>
<dbReference type="Ensembl" id="ENSBIXT00005041113.1">
    <property type="protein sequence ID" value="ENSBIXP00005025382.1"/>
    <property type="gene ID" value="ENSBIXG00005004802.1"/>
</dbReference>
<name>A0A4W2H3U0_BOBOX</name>
<evidence type="ECO:0000313" key="4">
    <source>
        <dbReference type="Proteomes" id="UP000429181"/>
    </source>
</evidence>
<dbReference type="GO" id="GO:0035035">
    <property type="term" value="F:histone acetyltransferase binding"/>
    <property type="evidence" value="ECO:0007669"/>
    <property type="project" value="TreeGrafter"/>
</dbReference>
<dbReference type="InterPro" id="IPR026180">
    <property type="entry name" value="NSL1"/>
</dbReference>